<evidence type="ECO:0000313" key="2">
    <source>
        <dbReference type="EMBL" id="PJZ66760.1"/>
    </source>
</evidence>
<dbReference type="Proteomes" id="UP000231912">
    <property type="component" value="Unassembled WGS sequence"/>
</dbReference>
<evidence type="ECO:0000313" key="3">
    <source>
        <dbReference type="Proteomes" id="UP000231912"/>
    </source>
</evidence>
<dbReference type="NCBIfam" id="NF033170">
    <property type="entry name" value="lipo_LIC13355"/>
    <property type="match status" value="1"/>
</dbReference>
<feature type="signal peptide" evidence="1">
    <location>
        <begin position="1"/>
        <end position="21"/>
    </location>
</feature>
<name>A0A2M9ZE89_9LEPT</name>
<evidence type="ECO:0008006" key="4">
    <source>
        <dbReference type="Google" id="ProtNLM"/>
    </source>
</evidence>
<reference evidence="2 3" key="1">
    <citation type="submission" date="2017-07" db="EMBL/GenBank/DDBJ databases">
        <title>Leptospira spp. isolated from tropical soils.</title>
        <authorList>
            <person name="Thibeaux R."/>
            <person name="Iraola G."/>
            <person name="Ferres I."/>
            <person name="Bierque E."/>
            <person name="Girault D."/>
            <person name="Soupe-Gilbert M.-E."/>
            <person name="Picardeau M."/>
            <person name="Goarant C."/>
        </authorList>
    </citation>
    <scope>NUCLEOTIDE SEQUENCE [LARGE SCALE GENOMIC DNA]</scope>
    <source>
        <strain evidence="2 3">FH2-C-A2</strain>
    </source>
</reference>
<dbReference type="AlphaFoldDB" id="A0A2M9ZE89"/>
<dbReference type="RefSeq" id="WP_100757356.1">
    <property type="nucleotide sequence ID" value="NZ_NPDT01000001.1"/>
</dbReference>
<comment type="caution">
    <text evidence="2">The sequence shown here is derived from an EMBL/GenBank/DDBJ whole genome shotgun (WGS) entry which is preliminary data.</text>
</comment>
<sequence length="278" mass="29819">MNQFKRIFLFLLVSFSFFQNCDGGGSGTDFSGLLLLTQNGSSITYSPCPPGSIPSEYLLANTVVDAPGSDPDVQFKDPTKAINGVCGEGQYSGGFDVYTIGNASGSNYLILSWGGSTVLNQSGIDFIVFENGFRQASSVNYFLEPMVVEVSYDGTNYCGFYPEYVGSPSPVSLDPDNWLHFAGLLPVLWNMGTNPLTPAQIFPTPFVANAGGDAFDINDLKEDARFSNGCNGSVLFDIQTNGFKYIKLINNRTDFPTPSGSFDGGPDVDGVLARIVSP</sequence>
<organism evidence="2 3">
    <name type="scientific">Leptospira wolffii</name>
    <dbReference type="NCBI Taxonomy" id="409998"/>
    <lineage>
        <taxon>Bacteria</taxon>
        <taxon>Pseudomonadati</taxon>
        <taxon>Spirochaetota</taxon>
        <taxon>Spirochaetia</taxon>
        <taxon>Leptospirales</taxon>
        <taxon>Leptospiraceae</taxon>
        <taxon>Leptospira</taxon>
    </lineage>
</organism>
<evidence type="ECO:0000256" key="1">
    <source>
        <dbReference type="SAM" id="SignalP"/>
    </source>
</evidence>
<proteinExistence type="predicted"/>
<gene>
    <name evidence="2" type="ORF">CH371_01250</name>
</gene>
<feature type="chain" id="PRO_5014754441" description="LIC_13355 family lipoprotein" evidence="1">
    <location>
        <begin position="22"/>
        <end position="278"/>
    </location>
</feature>
<accession>A0A2M9ZE89</accession>
<dbReference type="EMBL" id="NPDT01000001">
    <property type="protein sequence ID" value="PJZ66760.1"/>
    <property type="molecule type" value="Genomic_DNA"/>
</dbReference>
<protein>
    <recommendedName>
        <fullName evidence="4">LIC_13355 family lipoprotein</fullName>
    </recommendedName>
</protein>
<keyword evidence="1" id="KW-0732">Signal</keyword>